<proteinExistence type="predicted"/>
<evidence type="ECO:0000313" key="2">
    <source>
        <dbReference type="EMBL" id="PWQ99081.1"/>
    </source>
</evidence>
<evidence type="ECO:0000313" key="3">
    <source>
        <dbReference type="Proteomes" id="UP000245539"/>
    </source>
</evidence>
<keyword evidence="1" id="KW-0472">Membrane</keyword>
<evidence type="ECO:0000256" key="1">
    <source>
        <dbReference type="SAM" id="Phobius"/>
    </source>
</evidence>
<feature type="transmembrane region" description="Helical" evidence="1">
    <location>
        <begin position="12"/>
        <end position="37"/>
    </location>
</feature>
<name>A0A317CLJ4_9GAMM</name>
<keyword evidence="3" id="KW-1185">Reference proteome</keyword>
<organism evidence="2 3">
    <name type="scientific">Leucothrix pacifica</name>
    <dbReference type="NCBI Taxonomy" id="1247513"/>
    <lineage>
        <taxon>Bacteria</taxon>
        <taxon>Pseudomonadati</taxon>
        <taxon>Pseudomonadota</taxon>
        <taxon>Gammaproteobacteria</taxon>
        <taxon>Thiotrichales</taxon>
        <taxon>Thiotrichaceae</taxon>
        <taxon>Leucothrix</taxon>
    </lineage>
</organism>
<comment type="caution">
    <text evidence="2">The sequence shown here is derived from an EMBL/GenBank/DDBJ whole genome shotgun (WGS) entry which is preliminary data.</text>
</comment>
<dbReference type="RefSeq" id="WP_109836842.1">
    <property type="nucleotide sequence ID" value="NZ_QGKM01000013.1"/>
</dbReference>
<protein>
    <recommendedName>
        <fullName evidence="4">OmpR/PhoB-type domain-containing protein</fullName>
    </recommendedName>
</protein>
<keyword evidence="1" id="KW-0812">Transmembrane</keyword>
<accession>A0A317CLJ4</accession>
<keyword evidence="1" id="KW-1133">Transmembrane helix</keyword>
<feature type="transmembrane region" description="Helical" evidence="1">
    <location>
        <begin position="82"/>
        <end position="105"/>
    </location>
</feature>
<dbReference type="OrthoDB" id="9952818at2"/>
<sequence>MAKKQRGSTRQNLFLWIVGGAITLLVIFVLIGVVHVLQVAENGSVLKHLETTEQFLYWENSPSSSGESAALSLFDGYVSKTLTLFTVTIGVLFATLILLLGILIYQMYLRSLDLKKIDLWRETGFLCERLEFLPANRVKLNNLELELNKTQIESLRKLAHNRVIGKPLHSLDMGDHAVQSIKRLREELGAKFIEKSLVKVRRREGYWLEVDATGIHGL</sequence>
<evidence type="ECO:0008006" key="4">
    <source>
        <dbReference type="Google" id="ProtNLM"/>
    </source>
</evidence>
<gene>
    <name evidence="2" type="ORF">DKW60_06475</name>
</gene>
<dbReference type="EMBL" id="QGKM01000013">
    <property type="protein sequence ID" value="PWQ99081.1"/>
    <property type="molecule type" value="Genomic_DNA"/>
</dbReference>
<dbReference type="Proteomes" id="UP000245539">
    <property type="component" value="Unassembled WGS sequence"/>
</dbReference>
<dbReference type="AlphaFoldDB" id="A0A317CLJ4"/>
<reference evidence="2 3" key="1">
    <citation type="submission" date="2018-05" db="EMBL/GenBank/DDBJ databases">
        <title>Leucothrix arctica sp. nov., isolated from Arctic seawater.</title>
        <authorList>
            <person name="Choi A."/>
            <person name="Baek K."/>
        </authorList>
    </citation>
    <scope>NUCLEOTIDE SEQUENCE [LARGE SCALE GENOMIC DNA]</scope>
    <source>
        <strain evidence="2 3">JCM 18388</strain>
    </source>
</reference>